<dbReference type="GeneID" id="303164050"/>
<proteinExistence type="predicted"/>
<dbReference type="Proteomes" id="UP001276761">
    <property type="component" value="Unassembled WGS sequence"/>
</dbReference>
<organism evidence="1 2">
    <name type="scientific">Vreelandella alkaliphila</name>
    <dbReference type="NCBI Taxonomy" id="272774"/>
    <lineage>
        <taxon>Bacteria</taxon>
        <taxon>Pseudomonadati</taxon>
        <taxon>Pseudomonadota</taxon>
        <taxon>Gammaproteobacteria</taxon>
        <taxon>Oceanospirillales</taxon>
        <taxon>Halomonadaceae</taxon>
        <taxon>Vreelandella</taxon>
    </lineage>
</organism>
<evidence type="ECO:0000313" key="2">
    <source>
        <dbReference type="Proteomes" id="UP001276761"/>
    </source>
</evidence>
<gene>
    <name evidence="1" type="ORF">SIL78_01075</name>
</gene>
<name>A0AAJ2RWB1_9GAMM</name>
<accession>A0AAJ2RWB1</accession>
<dbReference type="EMBL" id="JAWXXT010000001">
    <property type="protein sequence ID" value="MDX5976147.1"/>
    <property type="molecule type" value="Genomic_DNA"/>
</dbReference>
<sequence>MEKIAFPNFLPYEQLDLANSHESIELNRYRWLSLSFLTVDSSVSRLMSSIGLECVHRLSKLHEAALQLGLGDCVIDSSTWKLPSFYRNNSPHFFVIDKRMGKHLLEYAEESASETCVLFNYLLETNSTPELHKTLWDCVKQKNNELKLIKKYKKCWKSDSLALNAAILNKI</sequence>
<protein>
    <submittedName>
        <fullName evidence="1">Uncharacterized protein</fullName>
    </submittedName>
</protein>
<comment type="caution">
    <text evidence="1">The sequence shown here is derived from an EMBL/GenBank/DDBJ whole genome shotgun (WGS) entry which is preliminary data.</text>
</comment>
<dbReference type="RefSeq" id="WP_120386918.1">
    <property type="nucleotide sequence ID" value="NZ_CP024811.1"/>
</dbReference>
<dbReference type="KEGG" id="halk:CUU95_14965"/>
<reference evidence="1" key="1">
    <citation type="submission" date="2023-11" db="EMBL/GenBank/DDBJ databases">
        <title>MicrobeMod: A computational toolkit for identifying prokaryotic methylation and restriction-modification with nanopore sequencing.</title>
        <authorList>
            <person name="Crits-Christoph A."/>
            <person name="Kang S.C."/>
            <person name="Lee H."/>
            <person name="Ostrov N."/>
        </authorList>
    </citation>
    <scope>NUCLEOTIDE SEQUENCE</scope>
    <source>
        <strain evidence="1">ATCC BAA-953</strain>
    </source>
</reference>
<evidence type="ECO:0000313" key="1">
    <source>
        <dbReference type="EMBL" id="MDX5976147.1"/>
    </source>
</evidence>
<dbReference type="AlphaFoldDB" id="A0AAJ2RWB1"/>